<name>A0A1G7CZZ3_9FLAO</name>
<dbReference type="SUPFAM" id="SSF46626">
    <property type="entry name" value="Cytochrome c"/>
    <property type="match status" value="2"/>
</dbReference>
<evidence type="ECO:0000313" key="10">
    <source>
        <dbReference type="Proteomes" id="UP000182114"/>
    </source>
</evidence>
<dbReference type="eggNOG" id="COG1858">
    <property type="taxonomic scope" value="Bacteria"/>
</dbReference>
<dbReference type="InterPro" id="IPR051395">
    <property type="entry name" value="Cytochrome_c_Peroxidase/MauG"/>
</dbReference>
<feature type="chain" id="PRO_5010360456" evidence="7">
    <location>
        <begin position="26"/>
        <end position="452"/>
    </location>
</feature>
<comment type="subcellular location">
    <subcellularLocation>
        <location evidence="1">Cell envelope</location>
    </subcellularLocation>
</comment>
<feature type="signal peptide" evidence="7">
    <location>
        <begin position="1"/>
        <end position="25"/>
    </location>
</feature>
<evidence type="ECO:0000256" key="2">
    <source>
        <dbReference type="ARBA" id="ARBA00022617"/>
    </source>
</evidence>
<organism evidence="9 10">
    <name type="scientific">Cellulophaga baltica</name>
    <dbReference type="NCBI Taxonomy" id="76594"/>
    <lineage>
        <taxon>Bacteria</taxon>
        <taxon>Pseudomonadati</taxon>
        <taxon>Bacteroidota</taxon>
        <taxon>Flavobacteriia</taxon>
        <taxon>Flavobacteriales</taxon>
        <taxon>Flavobacteriaceae</taxon>
        <taxon>Cellulophaga</taxon>
    </lineage>
</organism>
<dbReference type="InterPro" id="IPR004852">
    <property type="entry name" value="Di-haem_cyt_c_peroxidsae"/>
</dbReference>
<reference evidence="10" key="1">
    <citation type="submission" date="2016-10" db="EMBL/GenBank/DDBJ databases">
        <authorList>
            <person name="Varghese N."/>
            <person name="Submissions S."/>
        </authorList>
    </citation>
    <scope>NUCLEOTIDE SEQUENCE [LARGE SCALE GENOMIC DNA]</scope>
    <source>
        <strain evidence="10">DSM 24729</strain>
    </source>
</reference>
<gene>
    <name evidence="9" type="ORF">SAMN04487992_101261</name>
</gene>
<dbReference type="GO" id="GO:0004130">
    <property type="term" value="F:cytochrome-c peroxidase activity"/>
    <property type="evidence" value="ECO:0007669"/>
    <property type="project" value="TreeGrafter"/>
</dbReference>
<keyword evidence="9" id="KW-0575">Peroxidase</keyword>
<evidence type="ECO:0000256" key="7">
    <source>
        <dbReference type="SAM" id="SignalP"/>
    </source>
</evidence>
<proteinExistence type="predicted"/>
<dbReference type="Proteomes" id="UP000182114">
    <property type="component" value="Unassembled WGS sequence"/>
</dbReference>
<dbReference type="EMBL" id="FNBD01000001">
    <property type="protein sequence ID" value="SDE45024.1"/>
    <property type="molecule type" value="Genomic_DNA"/>
</dbReference>
<keyword evidence="4" id="KW-0560">Oxidoreductase</keyword>
<sequence length="452" mass="49595">MTMLILSPVKKIGFLLAFSLLASCATENDYTEITTEAEDQELKSTLIKLSGSLNYYELPNSTDYSKIPADPKNPITEEKVALGKLLFHETGIGLDGKTETNKETYSCASCHHSAAGFQSGIQQGIGDGGMGFGTFGESRIIDPLYTEDMIDVQPIKSPTVLNVAYQKLMLWNGQFGATSKNIGTEANWTEGTPKAVNLLGFEGIETQAIAGLSVHRMTLDKTFCDSNHYSSLFDKAFPEVAITERYSLIYAGLAIAAYERTILSTDTNFQNWIKGDADAMTSDEKKGAILFFGKAKCYQCHNGPALNSEEFYALGMKDLEGPNVHGIIDDVTKKGRGGFTNTPSDNYKFKVPQLYNLTDVHFFGHGGSFTSVRDVINYKNEASKENAEVAASELSGKFTPLNLTEEEIDFLTVFIEISLSDKNLNRYVPSTLPTGLCFPNADPTSREDMHCN</sequence>
<evidence type="ECO:0000256" key="5">
    <source>
        <dbReference type="ARBA" id="ARBA00023004"/>
    </source>
</evidence>
<dbReference type="GO" id="GO:0009055">
    <property type="term" value="F:electron transfer activity"/>
    <property type="evidence" value="ECO:0007669"/>
    <property type="project" value="InterPro"/>
</dbReference>
<evidence type="ECO:0000313" key="9">
    <source>
        <dbReference type="EMBL" id="SDE45024.1"/>
    </source>
</evidence>
<dbReference type="Pfam" id="PF03150">
    <property type="entry name" value="CCP_MauG"/>
    <property type="match status" value="1"/>
</dbReference>
<keyword evidence="5 6" id="KW-0408">Iron</keyword>
<keyword evidence="10" id="KW-1185">Reference proteome</keyword>
<evidence type="ECO:0000256" key="3">
    <source>
        <dbReference type="ARBA" id="ARBA00022723"/>
    </source>
</evidence>
<dbReference type="AlphaFoldDB" id="A0A1G7CZZ3"/>
<dbReference type="Gene3D" id="1.10.760.10">
    <property type="entry name" value="Cytochrome c-like domain"/>
    <property type="match status" value="2"/>
</dbReference>
<dbReference type="PANTHER" id="PTHR30600">
    <property type="entry name" value="CYTOCHROME C PEROXIDASE-RELATED"/>
    <property type="match status" value="1"/>
</dbReference>
<dbReference type="InterPro" id="IPR009056">
    <property type="entry name" value="Cyt_c-like_dom"/>
</dbReference>
<evidence type="ECO:0000256" key="1">
    <source>
        <dbReference type="ARBA" id="ARBA00004196"/>
    </source>
</evidence>
<evidence type="ECO:0000256" key="4">
    <source>
        <dbReference type="ARBA" id="ARBA00023002"/>
    </source>
</evidence>
<protein>
    <submittedName>
        <fullName evidence="9">Cytochrome c peroxidase</fullName>
    </submittedName>
</protein>
<feature type="domain" description="Cytochrome c" evidence="8">
    <location>
        <begin position="282"/>
        <end position="419"/>
    </location>
</feature>
<dbReference type="PROSITE" id="PS51007">
    <property type="entry name" value="CYTC"/>
    <property type="match status" value="1"/>
</dbReference>
<dbReference type="InterPro" id="IPR036909">
    <property type="entry name" value="Cyt_c-like_dom_sf"/>
</dbReference>
<evidence type="ECO:0000259" key="8">
    <source>
        <dbReference type="PROSITE" id="PS51007"/>
    </source>
</evidence>
<dbReference type="GO" id="GO:0046872">
    <property type="term" value="F:metal ion binding"/>
    <property type="evidence" value="ECO:0007669"/>
    <property type="project" value="UniProtKB-KW"/>
</dbReference>
<keyword evidence="7" id="KW-0732">Signal</keyword>
<dbReference type="GO" id="GO:0020037">
    <property type="term" value="F:heme binding"/>
    <property type="evidence" value="ECO:0007669"/>
    <property type="project" value="InterPro"/>
</dbReference>
<dbReference type="GO" id="GO:0030313">
    <property type="term" value="C:cell envelope"/>
    <property type="evidence" value="ECO:0007669"/>
    <property type="project" value="UniProtKB-SubCell"/>
</dbReference>
<accession>A0A1G7CZZ3</accession>
<keyword evidence="3 6" id="KW-0479">Metal-binding</keyword>
<keyword evidence="2 6" id="KW-0349">Heme</keyword>
<evidence type="ECO:0000256" key="6">
    <source>
        <dbReference type="PROSITE-ProRule" id="PRU00433"/>
    </source>
</evidence>